<proteinExistence type="predicted"/>
<feature type="domain" description="Schlafen group 3-like DNA/RNA helicase" evidence="1">
    <location>
        <begin position="238"/>
        <end position="556"/>
    </location>
</feature>
<reference evidence="2" key="1">
    <citation type="submission" date="2022-10" db="EMBL/GenBank/DDBJ databases">
        <title>Tapping the CABI collections for fungal endophytes: first genome assemblies for Collariella, Neodidymelliopsis, Ascochyta clinopodiicola, Didymella pomorum, Didymosphaeria variabile, Neocosmospora piperis and Neocucurbitaria cava.</title>
        <authorList>
            <person name="Hill R."/>
        </authorList>
    </citation>
    <scope>NUCLEOTIDE SEQUENCE</scope>
    <source>
        <strain evidence="2">IMI 355091</strain>
    </source>
</reference>
<evidence type="ECO:0000259" key="1">
    <source>
        <dbReference type="Pfam" id="PF09848"/>
    </source>
</evidence>
<keyword evidence="3" id="KW-1185">Reference proteome</keyword>
<dbReference type="AlphaFoldDB" id="A0A9W9DBE0"/>
<dbReference type="Pfam" id="PF09848">
    <property type="entry name" value="SLFN-g3_helicase"/>
    <property type="match status" value="1"/>
</dbReference>
<dbReference type="EMBL" id="JAPEVA010000010">
    <property type="protein sequence ID" value="KAJ4409920.1"/>
    <property type="molecule type" value="Genomic_DNA"/>
</dbReference>
<dbReference type="Proteomes" id="UP001140510">
    <property type="component" value="Unassembled WGS sequence"/>
</dbReference>
<dbReference type="CDD" id="cd10439">
    <property type="entry name" value="GIY-YIG_COG3410"/>
    <property type="match status" value="1"/>
</dbReference>
<dbReference type="OrthoDB" id="411123at2759"/>
<gene>
    <name evidence="2" type="ORF">N0V91_002396</name>
</gene>
<comment type="caution">
    <text evidence="2">The sequence shown here is derived from an EMBL/GenBank/DDBJ whole genome shotgun (WGS) entry which is preliminary data.</text>
</comment>
<accession>A0A9W9DBE0</accession>
<organism evidence="2 3">
    <name type="scientific">Didymella pomorum</name>
    <dbReference type="NCBI Taxonomy" id="749634"/>
    <lineage>
        <taxon>Eukaryota</taxon>
        <taxon>Fungi</taxon>
        <taxon>Dikarya</taxon>
        <taxon>Ascomycota</taxon>
        <taxon>Pezizomycotina</taxon>
        <taxon>Dothideomycetes</taxon>
        <taxon>Pleosporomycetidae</taxon>
        <taxon>Pleosporales</taxon>
        <taxon>Pleosporineae</taxon>
        <taxon>Didymellaceae</taxon>
        <taxon>Didymella</taxon>
    </lineage>
</organism>
<evidence type="ECO:0000313" key="2">
    <source>
        <dbReference type="EMBL" id="KAJ4409920.1"/>
    </source>
</evidence>
<sequence length="588" mass="66910">MTGFQVARIEFSKQAVAKWRYQDGQYWNWPFVHILSNKKSSGQKASTSGVREIYVGETLNAVGRMRQHLESPAKQHLTNAGIIFSKTFNKSVCLDLKSYLIRMIAGDGANKMLNRNNGITDAQYYQRAAYRAGFQAIFDNLKSDGVFTRTVPEIENSSLFKLSPYKGLTEDQALAVEDILDKYFLDLSTGGANRTLLVDIQAPSSLENLNSDSRFSEFFTKTNKDLLQGSRFGLVVPQQSLRATIKDVFKKMQGLSSVLVKSPFDVGKDEDIFDLLIVDETHRLNQRANQPSGVLNKDFKDITEELFSSNDLSKTQLDWIVAKSRHQIFLLDAMQSVKPADLPREILSSLFADTRAIGRLFQLRTQMRVQAGSDYVAYIRWILDPSPHSVPRARMTFGEYDMRMFDNIGEMHNAIIRCDEEVGLSRLVAGFAWAWKSKHDKTEYDIEIEDTHLRWNSTTTTDWVSSRNAVREVGSIHTVQGYDLNYVGVIIGPDLRFDLHRRRLYIDRESYADKKGMENNRLLGKNCTDDDLLRFITQIYAVLMTRGIRGTYVYACNPGLREYLSDFIPSSSGHPVNSALNPDDHMVL</sequence>
<evidence type="ECO:0000313" key="3">
    <source>
        <dbReference type="Proteomes" id="UP001140510"/>
    </source>
</evidence>
<dbReference type="InterPro" id="IPR018647">
    <property type="entry name" value="SLFN_3-like_DNA/RNA_helicase"/>
</dbReference>
<name>A0A9W9DBE0_9PLEO</name>
<protein>
    <recommendedName>
        <fullName evidence="1">Schlafen group 3-like DNA/RNA helicase domain-containing protein</fullName>
    </recommendedName>
</protein>